<evidence type="ECO:0000313" key="7">
    <source>
        <dbReference type="EMBL" id="KAK7806450.1"/>
    </source>
</evidence>
<evidence type="ECO:0000256" key="3">
    <source>
        <dbReference type="ARBA" id="ARBA00022859"/>
    </source>
</evidence>
<dbReference type="Gene3D" id="1.10.1410.20">
    <property type="entry name" value="2'-5'-oligoadenylate synthetase 1, domain 2"/>
    <property type="match status" value="1"/>
</dbReference>
<feature type="domain" description="2'-5'-oligoadenylate synthetase 1" evidence="6">
    <location>
        <begin position="117"/>
        <end position="300"/>
    </location>
</feature>
<dbReference type="SUPFAM" id="SSF81631">
    <property type="entry name" value="PAP/OAS1 substrate-binding domain"/>
    <property type="match status" value="1"/>
</dbReference>
<dbReference type="GO" id="GO:0001730">
    <property type="term" value="F:2'-5'-oligoadenylate synthetase activity"/>
    <property type="evidence" value="ECO:0007669"/>
    <property type="project" value="TreeGrafter"/>
</dbReference>
<keyword evidence="4" id="KW-0694">RNA-binding</keyword>
<comment type="similarity">
    <text evidence="1">Belongs to the 2-5A synthase family.</text>
</comment>
<dbReference type="EMBL" id="JBBHLL010000301">
    <property type="protein sequence ID" value="KAK7806450.1"/>
    <property type="molecule type" value="Genomic_DNA"/>
</dbReference>
<dbReference type="Pfam" id="PF10421">
    <property type="entry name" value="OAS1_C"/>
    <property type="match status" value="1"/>
</dbReference>
<dbReference type="FunFam" id="1.10.1410.20:FF:000001">
    <property type="entry name" value="2'-5'-oligoadenylate synthetase 1"/>
    <property type="match status" value="1"/>
</dbReference>
<proteinExistence type="inferred from homology"/>
<sequence length="325" mass="37593">MVKRLSSTRAPLLDTFIQDHLLPNTDFRTEVSAAIDTISDFLMDNCSQVRVSKVVKKQLQKLRCERQVNLKIVIKSEQWFNSLALNFRLSSPELQQKMEFDVLLAYDVLGDVSTNGKPGPQIYKSLIEKCTSLGLEGEFSTCFAELQRNFLKDRPLKLKNLMRLVKHWYQLCKEKLRKSLPAQYALELLTVYAWESGSGDTEFITAQGFRTVLELVTQYRQLQIYWTTYYDFQDQDISKYLHSQLRRARPVILDPADPTRNVAGSNPAGWWLLAEEAVAWLDYACVKDCDMSPVRSWAVSVRPHHYPVPFEHFICLENILKQCGI</sequence>
<dbReference type="GO" id="GO:0003725">
    <property type="term" value="F:double-stranded RNA binding"/>
    <property type="evidence" value="ECO:0007669"/>
    <property type="project" value="TreeGrafter"/>
</dbReference>
<comment type="caution">
    <text evidence="7">The sequence shown here is derived from an EMBL/GenBank/DDBJ whole genome shotgun (WGS) entry which is preliminary data.</text>
</comment>
<dbReference type="PROSITE" id="PS50152">
    <property type="entry name" value="25A_SYNTH_3"/>
    <property type="match status" value="1"/>
</dbReference>
<dbReference type="GO" id="GO:0016020">
    <property type="term" value="C:membrane"/>
    <property type="evidence" value="ECO:0007669"/>
    <property type="project" value="TreeGrafter"/>
</dbReference>
<dbReference type="GO" id="GO:0005829">
    <property type="term" value="C:cytosol"/>
    <property type="evidence" value="ECO:0007669"/>
    <property type="project" value="TreeGrafter"/>
</dbReference>
<accession>A0AAW0HWA3</accession>
<reference evidence="7 8" key="1">
    <citation type="journal article" date="2023" name="bioRxiv">
        <title>Conserved and derived expression patterns and positive selection on dental genes reveal complex evolutionary context of ever-growing rodent molars.</title>
        <authorList>
            <person name="Calamari Z.T."/>
            <person name="Song A."/>
            <person name="Cohen E."/>
            <person name="Akter M."/>
            <person name="Roy R.D."/>
            <person name="Hallikas O."/>
            <person name="Christensen M.M."/>
            <person name="Li P."/>
            <person name="Marangoni P."/>
            <person name="Jernvall J."/>
            <person name="Klein O.D."/>
        </authorList>
    </citation>
    <scope>NUCLEOTIDE SEQUENCE [LARGE SCALE GENOMIC DNA]</scope>
    <source>
        <strain evidence="7">V071</strain>
    </source>
</reference>
<protein>
    <recommendedName>
        <fullName evidence="6">2'-5'-oligoadenylate synthetase 1 domain-containing protein</fullName>
    </recommendedName>
</protein>
<gene>
    <name evidence="7" type="ORF">U0070_017987</name>
</gene>
<evidence type="ECO:0000259" key="6">
    <source>
        <dbReference type="Pfam" id="PF10421"/>
    </source>
</evidence>
<dbReference type="InterPro" id="IPR018952">
    <property type="entry name" value="2-5-oligoAdlate_synth_1_dom2/C"/>
</dbReference>
<dbReference type="Proteomes" id="UP001488838">
    <property type="component" value="Unassembled WGS sequence"/>
</dbReference>
<dbReference type="PANTHER" id="PTHR11258:SF13">
    <property type="entry name" value="2'-5'-OLIGOADENYLATE SYNTHASE 1"/>
    <property type="match status" value="1"/>
</dbReference>
<dbReference type="GO" id="GO:0051607">
    <property type="term" value="P:defense response to virus"/>
    <property type="evidence" value="ECO:0007669"/>
    <property type="project" value="UniProtKB-KW"/>
</dbReference>
<dbReference type="Gene3D" id="3.30.460.10">
    <property type="entry name" value="Beta Polymerase, domain 2"/>
    <property type="match status" value="2"/>
</dbReference>
<evidence type="ECO:0000313" key="8">
    <source>
        <dbReference type="Proteomes" id="UP001488838"/>
    </source>
</evidence>
<keyword evidence="2" id="KW-0399">Innate immunity</keyword>
<evidence type="ECO:0000256" key="5">
    <source>
        <dbReference type="ARBA" id="ARBA00023118"/>
    </source>
</evidence>
<dbReference type="InterPro" id="IPR043519">
    <property type="entry name" value="NT_sf"/>
</dbReference>
<dbReference type="GO" id="GO:0045087">
    <property type="term" value="P:innate immune response"/>
    <property type="evidence" value="ECO:0007669"/>
    <property type="project" value="UniProtKB-KW"/>
</dbReference>
<evidence type="ECO:0000256" key="2">
    <source>
        <dbReference type="ARBA" id="ARBA00022588"/>
    </source>
</evidence>
<dbReference type="GO" id="GO:0045071">
    <property type="term" value="P:negative regulation of viral genome replication"/>
    <property type="evidence" value="ECO:0007669"/>
    <property type="project" value="TreeGrafter"/>
</dbReference>
<dbReference type="PANTHER" id="PTHR11258">
    <property type="entry name" value="2-5 OLIGOADENYLATE SYNTHETASE"/>
    <property type="match status" value="1"/>
</dbReference>
<dbReference type="GO" id="GO:0005654">
    <property type="term" value="C:nucleoplasm"/>
    <property type="evidence" value="ECO:0007669"/>
    <property type="project" value="TreeGrafter"/>
</dbReference>
<evidence type="ECO:0000256" key="4">
    <source>
        <dbReference type="ARBA" id="ARBA00022884"/>
    </source>
</evidence>
<keyword evidence="8" id="KW-1185">Reference proteome</keyword>
<dbReference type="PROSITE" id="PS00833">
    <property type="entry name" value="25A_SYNTH_2"/>
    <property type="match status" value="1"/>
</dbReference>
<name>A0AAW0HWA3_MYOGA</name>
<keyword evidence="5" id="KW-0051">Antiviral defense</keyword>
<organism evidence="7 8">
    <name type="scientific">Myodes glareolus</name>
    <name type="common">Bank vole</name>
    <name type="synonym">Clethrionomys glareolus</name>
    <dbReference type="NCBI Taxonomy" id="447135"/>
    <lineage>
        <taxon>Eukaryota</taxon>
        <taxon>Metazoa</taxon>
        <taxon>Chordata</taxon>
        <taxon>Craniata</taxon>
        <taxon>Vertebrata</taxon>
        <taxon>Euteleostomi</taxon>
        <taxon>Mammalia</taxon>
        <taxon>Eutheria</taxon>
        <taxon>Euarchontoglires</taxon>
        <taxon>Glires</taxon>
        <taxon>Rodentia</taxon>
        <taxon>Myomorpha</taxon>
        <taxon>Muroidea</taxon>
        <taxon>Cricetidae</taxon>
        <taxon>Arvicolinae</taxon>
        <taxon>Myodes</taxon>
    </lineage>
</organism>
<evidence type="ECO:0000256" key="1">
    <source>
        <dbReference type="ARBA" id="ARBA00009526"/>
    </source>
</evidence>
<dbReference type="AlphaFoldDB" id="A0AAW0HWA3"/>
<dbReference type="InterPro" id="IPR006117">
    <property type="entry name" value="2-5OAS_C_CS"/>
</dbReference>
<keyword evidence="3" id="KW-0391">Immunity</keyword>
<dbReference type="SUPFAM" id="SSF81301">
    <property type="entry name" value="Nucleotidyltransferase"/>
    <property type="match status" value="1"/>
</dbReference>